<dbReference type="AlphaFoldDB" id="A0AAW1VGA3"/>
<accession>A0AAW1VGA3</accession>
<feature type="region of interest" description="Disordered" evidence="1">
    <location>
        <begin position="71"/>
        <end position="107"/>
    </location>
</feature>
<feature type="region of interest" description="Disordered" evidence="1">
    <location>
        <begin position="17"/>
        <end position="41"/>
    </location>
</feature>
<dbReference type="Proteomes" id="UP001431783">
    <property type="component" value="Unassembled WGS sequence"/>
</dbReference>
<proteinExistence type="predicted"/>
<evidence type="ECO:0000256" key="1">
    <source>
        <dbReference type="SAM" id="MobiDB-lite"/>
    </source>
</evidence>
<protein>
    <submittedName>
        <fullName evidence="2">Uncharacterized protein</fullName>
    </submittedName>
</protein>
<name>A0AAW1VGA3_9CUCU</name>
<sequence>MEIEYSSKSRKEELLSKKRIYMKEDKATSSTSSDRRPIKKNKIIISTPTKSIKSENLRNSDLSEIPMEVGTPKNCLVAGNPDPIEDGRPEYIPGLKRPEYRRRPSNR</sequence>
<evidence type="ECO:0000313" key="2">
    <source>
        <dbReference type="EMBL" id="KAK9893115.1"/>
    </source>
</evidence>
<feature type="compositionally biased region" description="Basic and acidic residues" evidence="1">
    <location>
        <begin position="96"/>
        <end position="107"/>
    </location>
</feature>
<keyword evidence="3" id="KW-1185">Reference proteome</keyword>
<evidence type="ECO:0000313" key="3">
    <source>
        <dbReference type="Proteomes" id="UP001431783"/>
    </source>
</evidence>
<dbReference type="EMBL" id="JARQZJ010000150">
    <property type="protein sequence ID" value="KAK9893115.1"/>
    <property type="molecule type" value="Genomic_DNA"/>
</dbReference>
<comment type="caution">
    <text evidence="2">The sequence shown here is derived from an EMBL/GenBank/DDBJ whole genome shotgun (WGS) entry which is preliminary data.</text>
</comment>
<gene>
    <name evidence="2" type="ORF">WA026_023835</name>
</gene>
<organism evidence="2 3">
    <name type="scientific">Henosepilachna vigintioctopunctata</name>
    <dbReference type="NCBI Taxonomy" id="420089"/>
    <lineage>
        <taxon>Eukaryota</taxon>
        <taxon>Metazoa</taxon>
        <taxon>Ecdysozoa</taxon>
        <taxon>Arthropoda</taxon>
        <taxon>Hexapoda</taxon>
        <taxon>Insecta</taxon>
        <taxon>Pterygota</taxon>
        <taxon>Neoptera</taxon>
        <taxon>Endopterygota</taxon>
        <taxon>Coleoptera</taxon>
        <taxon>Polyphaga</taxon>
        <taxon>Cucujiformia</taxon>
        <taxon>Coccinelloidea</taxon>
        <taxon>Coccinellidae</taxon>
        <taxon>Epilachninae</taxon>
        <taxon>Epilachnini</taxon>
        <taxon>Henosepilachna</taxon>
    </lineage>
</organism>
<reference evidence="2 3" key="1">
    <citation type="submission" date="2023-03" db="EMBL/GenBank/DDBJ databases">
        <title>Genome insight into feeding habits of ladybird beetles.</title>
        <authorList>
            <person name="Li H.-S."/>
            <person name="Huang Y.-H."/>
            <person name="Pang H."/>
        </authorList>
    </citation>
    <scope>NUCLEOTIDE SEQUENCE [LARGE SCALE GENOMIC DNA]</scope>
    <source>
        <strain evidence="2">SYSU_2023b</strain>
        <tissue evidence="2">Whole body</tissue>
    </source>
</reference>
<feature type="compositionally biased region" description="Basic and acidic residues" evidence="1">
    <location>
        <begin position="17"/>
        <end position="27"/>
    </location>
</feature>